<dbReference type="EMBL" id="AP013541">
    <property type="protein sequence ID" value="BAQ94139.1"/>
    <property type="molecule type" value="Genomic_DNA"/>
</dbReference>
<protein>
    <submittedName>
        <fullName evidence="1">Uncharacterized protein</fullName>
    </submittedName>
</protein>
<proteinExistence type="predicted"/>
<organism evidence="1 2">
    <name type="scientific">uncultured phage_MedDCM-OCT-S42-C7</name>
    <dbReference type="NCBI Taxonomy" id="2741073"/>
    <lineage>
        <taxon>Viruses</taxon>
        <taxon>Duplodnaviria</taxon>
        <taxon>Heunggongvirae</taxon>
        <taxon>Uroviricota</taxon>
        <taxon>Caudoviricetes</taxon>
        <taxon>Autographivirales</taxon>
        <taxon>Sieqvirus</taxon>
        <taxon>Sieqvirus S42C7</taxon>
    </lineage>
</organism>
<evidence type="ECO:0000313" key="1">
    <source>
        <dbReference type="EMBL" id="BAQ94139.1"/>
    </source>
</evidence>
<dbReference type="GeneID" id="55412386"/>
<reference evidence="1 2" key="1">
    <citation type="journal article" date="2013" name="PLoS Genet.">
        <title>Expanding the Marine Virosphere Using Metagenomics.</title>
        <authorList>
            <person name="Mizuno C.M."/>
            <person name="Rodriguez-Valera F."/>
            <person name="Kimes N.E."/>
            <person name="Ghai R."/>
        </authorList>
    </citation>
    <scope>NUCLEOTIDE SEQUENCE [LARGE SCALE GENOMIC DNA]</scope>
    <source>
        <strain evidence="1">UvMED-CGR-C97-MedDCM-OCT-S42-C7</strain>
    </source>
</reference>
<accession>A0A6S4P8G1</accession>
<evidence type="ECO:0000313" key="2">
    <source>
        <dbReference type="Proteomes" id="UP000505269"/>
    </source>
</evidence>
<dbReference type="KEGG" id="vg:55412386"/>
<dbReference type="Proteomes" id="UP000505269">
    <property type="component" value="Segment"/>
</dbReference>
<dbReference type="RefSeq" id="YP_009777681.1">
    <property type="nucleotide sequence ID" value="NC_047701.1"/>
</dbReference>
<name>A0A6S4P8G1_9CAUD</name>
<keyword evidence="2" id="KW-1185">Reference proteome</keyword>
<sequence length="50" mass="5758">MSKVKHYQKQLCNNVFYWFSVATKKVSLSCGNQDGFFANLITAPPKQYII</sequence>